<dbReference type="EMBL" id="AYYY01000070">
    <property type="protein sequence ID" value="KRM60276.1"/>
    <property type="molecule type" value="Genomic_DNA"/>
</dbReference>
<dbReference type="STRING" id="1423813.FC26_GL000911"/>
<dbReference type="Proteomes" id="UP000051733">
    <property type="component" value="Unassembled WGS sequence"/>
</dbReference>
<keyword evidence="1" id="KW-0812">Transmembrane</keyword>
<evidence type="ECO:0000256" key="1">
    <source>
        <dbReference type="SAM" id="Phobius"/>
    </source>
</evidence>
<proteinExistence type="predicted"/>
<protein>
    <submittedName>
        <fullName evidence="2">Uncharacterized protein</fullName>
    </submittedName>
</protein>
<evidence type="ECO:0000313" key="2">
    <source>
        <dbReference type="EMBL" id="KRM60276.1"/>
    </source>
</evidence>
<feature type="transmembrane region" description="Helical" evidence="1">
    <location>
        <begin position="7"/>
        <end position="29"/>
    </location>
</feature>
<keyword evidence="1" id="KW-0472">Membrane</keyword>
<evidence type="ECO:0000313" key="3">
    <source>
        <dbReference type="Proteomes" id="UP000051733"/>
    </source>
</evidence>
<reference evidence="2 3" key="1">
    <citation type="journal article" date="2015" name="Genome Announc.">
        <title>Expanding the biotechnology potential of lactobacilli through comparative genomics of 213 strains and associated genera.</title>
        <authorList>
            <person name="Sun Z."/>
            <person name="Harris H.M."/>
            <person name="McCann A."/>
            <person name="Guo C."/>
            <person name="Argimon S."/>
            <person name="Zhang W."/>
            <person name="Yang X."/>
            <person name="Jeffery I.B."/>
            <person name="Cooney J.C."/>
            <person name="Kagawa T.F."/>
            <person name="Liu W."/>
            <person name="Song Y."/>
            <person name="Salvetti E."/>
            <person name="Wrobel A."/>
            <person name="Rasinkangas P."/>
            <person name="Parkhill J."/>
            <person name="Rea M.C."/>
            <person name="O'Sullivan O."/>
            <person name="Ritari J."/>
            <person name="Douillard F.P."/>
            <person name="Paul Ross R."/>
            <person name="Yang R."/>
            <person name="Briner A.E."/>
            <person name="Felis G.E."/>
            <person name="de Vos W.M."/>
            <person name="Barrangou R."/>
            <person name="Klaenhammer T.R."/>
            <person name="Caufield P.W."/>
            <person name="Cui Y."/>
            <person name="Zhang H."/>
            <person name="O'Toole P.W."/>
        </authorList>
    </citation>
    <scope>NUCLEOTIDE SEQUENCE [LARGE SCALE GENOMIC DNA]</scope>
    <source>
        <strain evidence="2 3">DSM 20634</strain>
    </source>
</reference>
<keyword evidence="1" id="KW-1133">Transmembrane helix</keyword>
<name>A0A0R2A3Y6_9LACO</name>
<accession>A0A0R2A3Y6</accession>
<organism evidence="2 3">
    <name type="scientific">Paucilactobacillus vaccinostercus DSM 20634</name>
    <dbReference type="NCBI Taxonomy" id="1423813"/>
    <lineage>
        <taxon>Bacteria</taxon>
        <taxon>Bacillati</taxon>
        <taxon>Bacillota</taxon>
        <taxon>Bacilli</taxon>
        <taxon>Lactobacillales</taxon>
        <taxon>Lactobacillaceae</taxon>
        <taxon>Paucilactobacillus</taxon>
    </lineage>
</organism>
<feature type="transmembrane region" description="Helical" evidence="1">
    <location>
        <begin position="35"/>
        <end position="56"/>
    </location>
</feature>
<dbReference type="PATRIC" id="fig|1423813.3.peg.937"/>
<keyword evidence="3" id="KW-1185">Reference proteome</keyword>
<dbReference type="AlphaFoldDB" id="A0A0R2A3Y6"/>
<sequence length="68" mass="7462">MNKSLIALVLMVPILTFAIIVWLTMAKIVTGGALIAIWIIGFVLATLATTAIMTIVQLNKYKNKEDED</sequence>
<dbReference type="RefSeq" id="WP_057781171.1">
    <property type="nucleotide sequence ID" value="NZ_AYYY01000070.1"/>
</dbReference>
<comment type="caution">
    <text evidence="2">The sequence shown here is derived from an EMBL/GenBank/DDBJ whole genome shotgun (WGS) entry which is preliminary data.</text>
</comment>
<gene>
    <name evidence="2" type="ORF">FC26_GL000911</name>
</gene>